<dbReference type="KEGG" id="ccal:108631126"/>
<evidence type="ECO:0000256" key="4">
    <source>
        <dbReference type="SAM" id="MobiDB-lite"/>
    </source>
</evidence>
<comment type="subcellular location">
    <subcellularLocation>
        <location evidence="3">Mitochondrion</location>
    </subcellularLocation>
</comment>
<dbReference type="Proteomes" id="UP000694925">
    <property type="component" value="Unplaced"/>
</dbReference>
<proteinExistence type="inferred from homology"/>
<organism evidence="5 6">
    <name type="scientific">Ceratina calcarata</name>
    <dbReference type="NCBI Taxonomy" id="156304"/>
    <lineage>
        <taxon>Eukaryota</taxon>
        <taxon>Metazoa</taxon>
        <taxon>Ecdysozoa</taxon>
        <taxon>Arthropoda</taxon>
        <taxon>Hexapoda</taxon>
        <taxon>Insecta</taxon>
        <taxon>Pterygota</taxon>
        <taxon>Neoptera</taxon>
        <taxon>Endopterygota</taxon>
        <taxon>Hymenoptera</taxon>
        <taxon>Apocrita</taxon>
        <taxon>Aculeata</taxon>
        <taxon>Apoidea</taxon>
        <taxon>Anthophila</taxon>
        <taxon>Apidae</taxon>
        <taxon>Ceratina</taxon>
        <taxon>Zadontomerus</taxon>
    </lineage>
</organism>
<dbReference type="GeneID" id="108631126"/>
<dbReference type="RefSeq" id="XP_017890345.1">
    <property type="nucleotide sequence ID" value="XM_018034856.2"/>
</dbReference>
<dbReference type="PROSITE" id="PS51808">
    <property type="entry name" value="CHCH"/>
    <property type="match status" value="1"/>
</dbReference>
<accession>A0AAJ7JDT8</accession>
<sequence length="125" mass="14809">MRIMTKTEMTVPWKGGPHDLGDPDDKSLRKVEKDVLIPQIMRDRAKTEKCVQEVEEFTECCKKTYILMPFQCKAQNTALVDCLTKWYNDSTFQEECKEQYLNERSQYRRTGIPQRSKFSRMQSNT</sequence>
<feature type="compositionally biased region" description="Basic and acidic residues" evidence="4">
    <location>
        <begin position="16"/>
        <end position="26"/>
    </location>
</feature>
<feature type="region of interest" description="Disordered" evidence="4">
    <location>
        <begin position="1"/>
        <end position="26"/>
    </location>
</feature>
<dbReference type="AlphaFoldDB" id="A0AAJ7JDT8"/>
<gene>
    <name evidence="6" type="primary">LOC108631126</name>
</gene>
<dbReference type="PANTHER" id="PTHR22977">
    <property type="entry name" value="COX ASSEMBLY MITOCHONDRIAL PROTEIN"/>
    <property type="match status" value="1"/>
</dbReference>
<keyword evidence="3" id="KW-0496">Mitochondrion</keyword>
<keyword evidence="2" id="KW-1015">Disulfide bond</keyword>
<evidence type="ECO:0000256" key="1">
    <source>
        <dbReference type="ARBA" id="ARBA00007347"/>
    </source>
</evidence>
<comment type="similarity">
    <text evidence="1 3">Belongs to the CMC family.</text>
</comment>
<dbReference type="Pfam" id="PF08583">
    <property type="entry name" value="Cmc1"/>
    <property type="match status" value="1"/>
</dbReference>
<evidence type="ECO:0000256" key="2">
    <source>
        <dbReference type="ARBA" id="ARBA00023157"/>
    </source>
</evidence>
<protein>
    <recommendedName>
        <fullName evidence="3">COX assembly mitochondrial protein</fullName>
    </recommendedName>
</protein>
<evidence type="ECO:0000256" key="3">
    <source>
        <dbReference type="RuleBase" id="RU364104"/>
    </source>
</evidence>
<reference evidence="6" key="1">
    <citation type="submission" date="2025-08" db="UniProtKB">
        <authorList>
            <consortium name="RefSeq"/>
        </authorList>
    </citation>
    <scope>IDENTIFICATION</scope>
    <source>
        <tissue evidence="6">Whole body</tissue>
    </source>
</reference>
<evidence type="ECO:0000313" key="5">
    <source>
        <dbReference type="Proteomes" id="UP000694925"/>
    </source>
</evidence>
<keyword evidence="5" id="KW-1185">Reference proteome</keyword>
<dbReference type="InterPro" id="IPR013892">
    <property type="entry name" value="Cyt_c_biogenesis_Cmc1-like"/>
</dbReference>
<dbReference type="PANTHER" id="PTHR22977:SF5">
    <property type="entry name" value="COX ASSEMBLY MITOCHONDRIAL PROTEIN HOMOLOG"/>
    <property type="match status" value="1"/>
</dbReference>
<evidence type="ECO:0000313" key="6">
    <source>
        <dbReference type="RefSeq" id="XP_017890345.1"/>
    </source>
</evidence>
<dbReference type="GO" id="GO:0005739">
    <property type="term" value="C:mitochondrion"/>
    <property type="evidence" value="ECO:0007669"/>
    <property type="project" value="UniProtKB-SubCell"/>
</dbReference>
<name>A0AAJ7JDT8_9HYME</name>